<dbReference type="STRING" id="471852.Tcur_0828"/>
<dbReference type="OrthoDB" id="3480062at2"/>
<dbReference type="NCBIfam" id="TIGR01552">
    <property type="entry name" value="phd_fam"/>
    <property type="match status" value="1"/>
</dbReference>
<comment type="similarity">
    <text evidence="1 2">Belongs to the phD/YefM antitoxin family.</text>
</comment>
<keyword evidence="4" id="KW-1185">Reference proteome</keyword>
<evidence type="ECO:0000313" key="4">
    <source>
        <dbReference type="Proteomes" id="UP000001918"/>
    </source>
</evidence>
<dbReference type="KEGG" id="tcu:Tcur_0828"/>
<protein>
    <recommendedName>
        <fullName evidence="2">Antitoxin</fullName>
    </recommendedName>
</protein>
<dbReference type="SUPFAM" id="SSF143120">
    <property type="entry name" value="YefM-like"/>
    <property type="match status" value="1"/>
</dbReference>
<dbReference type="eggNOG" id="COG2161">
    <property type="taxonomic scope" value="Bacteria"/>
</dbReference>
<dbReference type="EMBL" id="CP001738">
    <property type="protein sequence ID" value="ACY96418.1"/>
    <property type="molecule type" value="Genomic_DNA"/>
</dbReference>
<evidence type="ECO:0000256" key="2">
    <source>
        <dbReference type="RuleBase" id="RU362080"/>
    </source>
</evidence>
<dbReference type="AlphaFoldDB" id="D1A6E3"/>
<reference evidence="3 4" key="1">
    <citation type="journal article" date="2011" name="Stand. Genomic Sci.">
        <title>Complete genome sequence of Thermomonospora curvata type strain (B9).</title>
        <authorList>
            <person name="Chertkov O."/>
            <person name="Sikorski J."/>
            <person name="Nolan M."/>
            <person name="Lapidus A."/>
            <person name="Lucas S."/>
            <person name="Del Rio T.G."/>
            <person name="Tice H."/>
            <person name="Cheng J.F."/>
            <person name="Goodwin L."/>
            <person name="Pitluck S."/>
            <person name="Liolios K."/>
            <person name="Ivanova N."/>
            <person name="Mavromatis K."/>
            <person name="Mikhailova N."/>
            <person name="Ovchinnikova G."/>
            <person name="Pati A."/>
            <person name="Chen A."/>
            <person name="Palaniappan K."/>
            <person name="Djao O.D."/>
            <person name="Land M."/>
            <person name="Hauser L."/>
            <person name="Chang Y.J."/>
            <person name="Jeffries C.D."/>
            <person name="Brettin T."/>
            <person name="Han C."/>
            <person name="Detter J.C."/>
            <person name="Rohde M."/>
            <person name="Goker M."/>
            <person name="Woyke T."/>
            <person name="Bristow J."/>
            <person name="Eisen J.A."/>
            <person name="Markowitz V."/>
            <person name="Hugenholtz P."/>
            <person name="Klenk H.P."/>
            <person name="Kyrpides N.C."/>
        </authorList>
    </citation>
    <scope>NUCLEOTIDE SEQUENCE [LARGE SCALE GENOMIC DNA]</scope>
    <source>
        <strain evidence="4">ATCC 19995 / DSM 43183 / JCM 3096 / KCTC 9072 / NBRC 15933 / NCIMB 10081 / Henssen B9</strain>
    </source>
</reference>
<evidence type="ECO:0000256" key="1">
    <source>
        <dbReference type="ARBA" id="ARBA00009981"/>
    </source>
</evidence>
<comment type="function">
    <text evidence="2">Antitoxin component of a type II toxin-antitoxin (TA) system.</text>
</comment>
<accession>D1A6E3</accession>
<evidence type="ECO:0000313" key="3">
    <source>
        <dbReference type="EMBL" id="ACY96418.1"/>
    </source>
</evidence>
<dbReference type="Gene3D" id="3.40.1620.10">
    <property type="entry name" value="YefM-like domain"/>
    <property type="match status" value="1"/>
</dbReference>
<proteinExistence type="inferred from homology"/>
<dbReference type="InterPro" id="IPR036165">
    <property type="entry name" value="YefM-like_sf"/>
</dbReference>
<name>D1A6E3_THECD</name>
<dbReference type="RefSeq" id="WP_012851202.1">
    <property type="nucleotide sequence ID" value="NC_013510.1"/>
</dbReference>
<organism evidence="3 4">
    <name type="scientific">Thermomonospora curvata (strain ATCC 19995 / DSM 43183 / JCM 3096 / KCTC 9072 / NBRC 15933 / NCIMB 10081 / Henssen B9)</name>
    <dbReference type="NCBI Taxonomy" id="471852"/>
    <lineage>
        <taxon>Bacteria</taxon>
        <taxon>Bacillati</taxon>
        <taxon>Actinomycetota</taxon>
        <taxon>Actinomycetes</taxon>
        <taxon>Streptosporangiales</taxon>
        <taxon>Thermomonosporaceae</taxon>
        <taxon>Thermomonospora</taxon>
    </lineage>
</organism>
<gene>
    <name evidence="3" type="ordered locus">Tcur_0828</name>
</gene>
<dbReference type="Proteomes" id="UP000001918">
    <property type="component" value="Chromosome"/>
</dbReference>
<sequence>MESVPLREARNHLGKICLAASHAGVVTRITRHGGDPVVVMPYSAYEERQRLRRAEIERRMREASEHLARGEMPPGAERVTRADLLAELADEEGASETDGQERA</sequence>
<dbReference type="Pfam" id="PF02604">
    <property type="entry name" value="PhdYeFM_antitox"/>
    <property type="match status" value="1"/>
</dbReference>
<dbReference type="HOGENOM" id="CLU_2262495_0_0_11"/>
<dbReference type="InterPro" id="IPR006442">
    <property type="entry name" value="Antitoxin_Phd/YefM"/>
</dbReference>